<dbReference type="Gene3D" id="3.40.50.300">
    <property type="entry name" value="P-loop containing nucleotide triphosphate hydrolases"/>
    <property type="match status" value="1"/>
</dbReference>
<gene>
    <name evidence="3" type="primary">prkC_2</name>
    <name evidence="3" type="ORF">Psch_03752</name>
</gene>
<dbReference type="RefSeq" id="WP_190259266.1">
    <property type="nucleotide sequence ID" value="NZ_QFGA01000003.1"/>
</dbReference>
<feature type="domain" description="Protein kinase" evidence="2">
    <location>
        <begin position="6"/>
        <end position="268"/>
    </location>
</feature>
<dbReference type="SMART" id="SM00220">
    <property type="entry name" value="S_TKc"/>
    <property type="match status" value="1"/>
</dbReference>
<dbReference type="SUPFAM" id="SSF52540">
    <property type="entry name" value="P-loop containing nucleoside triphosphate hydrolases"/>
    <property type="match status" value="1"/>
</dbReference>
<dbReference type="InterPro" id="IPR053159">
    <property type="entry name" value="Hybrid_Histidine_Kinase"/>
</dbReference>
<organism evidence="3 4">
    <name type="scientific">Pelotomaculum schinkii</name>
    <dbReference type="NCBI Taxonomy" id="78350"/>
    <lineage>
        <taxon>Bacteria</taxon>
        <taxon>Bacillati</taxon>
        <taxon>Bacillota</taxon>
        <taxon>Clostridia</taxon>
        <taxon>Eubacteriales</taxon>
        <taxon>Desulfotomaculaceae</taxon>
        <taxon>Pelotomaculum</taxon>
    </lineage>
</organism>
<dbReference type="CDD" id="cd14014">
    <property type="entry name" value="STKc_PknB_like"/>
    <property type="match status" value="1"/>
</dbReference>
<dbReference type="SUPFAM" id="SSF55781">
    <property type="entry name" value="GAF domain-like"/>
    <property type="match status" value="1"/>
</dbReference>
<evidence type="ECO:0000313" key="4">
    <source>
        <dbReference type="Proteomes" id="UP000298324"/>
    </source>
</evidence>
<dbReference type="SUPFAM" id="SSF55874">
    <property type="entry name" value="ATPase domain of HSP90 chaperone/DNA topoisomerase II/histidine kinase"/>
    <property type="match status" value="1"/>
</dbReference>
<proteinExistence type="predicted"/>
<keyword evidence="3" id="KW-0808">Transferase</keyword>
<dbReference type="InterPro" id="IPR000719">
    <property type="entry name" value="Prot_kinase_dom"/>
</dbReference>
<keyword evidence="1" id="KW-0175">Coiled coil</keyword>
<dbReference type="Pfam" id="PF07568">
    <property type="entry name" value="HisKA_2"/>
    <property type="match status" value="1"/>
</dbReference>
<dbReference type="Pfam" id="PF00069">
    <property type="entry name" value="Pkinase"/>
    <property type="match status" value="1"/>
</dbReference>
<dbReference type="InterPro" id="IPR036890">
    <property type="entry name" value="HATPase_C_sf"/>
</dbReference>
<keyword evidence="4" id="KW-1185">Reference proteome</keyword>
<dbReference type="PROSITE" id="PS50011">
    <property type="entry name" value="PROTEIN_KINASE_DOM"/>
    <property type="match status" value="1"/>
</dbReference>
<dbReference type="SMART" id="SM00065">
    <property type="entry name" value="GAF"/>
    <property type="match status" value="1"/>
</dbReference>
<dbReference type="Pfam" id="PF02518">
    <property type="entry name" value="HATPase_c"/>
    <property type="match status" value="1"/>
</dbReference>
<dbReference type="EMBL" id="QFGA01000003">
    <property type="protein sequence ID" value="TEB04989.1"/>
    <property type="molecule type" value="Genomic_DNA"/>
</dbReference>
<reference evidence="3 4" key="1">
    <citation type="journal article" date="2018" name="Environ. Microbiol.">
        <title>Novel energy conservation strategies and behaviour of Pelotomaculum schinkii driving syntrophic propionate catabolism.</title>
        <authorList>
            <person name="Hidalgo-Ahumada C.A.P."/>
            <person name="Nobu M.K."/>
            <person name="Narihiro T."/>
            <person name="Tamaki H."/>
            <person name="Liu W.T."/>
            <person name="Kamagata Y."/>
            <person name="Stams A.J.M."/>
            <person name="Imachi H."/>
            <person name="Sousa D.Z."/>
        </authorList>
    </citation>
    <scope>NUCLEOTIDE SEQUENCE [LARGE SCALE GENOMIC DNA]</scope>
    <source>
        <strain evidence="3 4">HH</strain>
    </source>
</reference>
<dbReference type="Gene3D" id="3.30.565.10">
    <property type="entry name" value="Histidine kinase-like ATPase, C-terminal domain"/>
    <property type="match status" value="1"/>
</dbReference>
<dbReference type="SMART" id="SM00387">
    <property type="entry name" value="HATPase_c"/>
    <property type="match status" value="1"/>
</dbReference>
<comment type="caution">
    <text evidence="3">The sequence shown here is derived from an EMBL/GenBank/DDBJ whole genome shotgun (WGS) entry which is preliminary data.</text>
</comment>
<accession>A0A4Y7R8E3</accession>
<evidence type="ECO:0000256" key="1">
    <source>
        <dbReference type="SAM" id="Coils"/>
    </source>
</evidence>
<sequence>MIIPNYEIIEKIVESKEAVIYKAYQKKNAERLLALKVLKTVFLSEYKISQFSRRIEHLRILNDPLVITPTAINVNDGICFITRDFFDGVPLDNLTAAHSRVSLNSFFTIACQLAEALNKIHEAGIVHGGVKPHNILVNLSTLDIRLIDFIGTVDVRDVSHFIYDRSFVKDILSYTSPEQTGRINHRVVFSSDLYSLGIVFYEMLTGSLPFSSDDPLELIHSHLAEEAPFVHELNPDVPIALSNIIAKLMLKAPEKRYQSANGLLADLVRCRDEYAATGMIREFPLESCAYTHRVTFISKLVGREHEAEIILEEYEQVTRGAFRSLFISGLSGIGKTRLIQELQKPIVKHRGYFTSGKFDVYQRNIPYSSLIQALRNLMRTFLTESDERVALWKKSILKAVGQNGKILTDVIPELEILIGLQPEVQQLPPVESLNRFNDLFDRFLKCLASEQNPLTLFIDDLQWCDAASFEFLTNIFANYKDHPYLFFLGAYRHNEVESSHPLTKLIGSAKESSQPLQEIRLGPLQPQHCHEMVSYILDAPLVQTETLSDFISMLSEGNPLFVSESLSYLHNENLLYLDGEGQWRWDMEKIRQSRMPNTVVALFGSKIQKLPPDLVNLLEFCSCMGNTFSPADMAALKETTLVEIFELLKPALGQGLLMENKDKLQFVHDKVQEATLSAISTERRRRIHWQIGNHLLGTMPEGVQDIEKQENLFAIVSHLNIGRESNPDAKTAYLLSDLNYHAGNKALASLAVEAANEYFKLSRQLLPVDCWGDDHYDRTFRIFQKAAKTELMCGNYDNFEFLLNQLLDHAKTDLDKAECLAEQTTSLSSVGNFIKAIETANRGLAYFDKAIPLSPDEADRRRYEIMSEISAKDIDVWEAILNMPFATDRKSKIELAFYSELIPDLYMSGLVPQLYLSAAQSTQHCLSGGMDESVIYSFSIMGLQFGEEEDFAQAFKYEDLARDLSAKYPNTFGATRGMNGIVWCNMHSRSHPKEIVDYCLKSIQCGKNCGDLYNAGLSYGPLMWNLQVQGADLSAIEAYAKECLQFSNRYHLSFSIGLAEAVLAGWSEPMRKGYSLIPMEEKLRQWERDNHIAAAGSYYVHMALSQYYLGEHEEAEVYLAGVRKYLSGLTDNVLKRQWHVFRVLNSLKLYEKGIGFATEHELMAEIQPLIKKTETWAGLGPLLKPYLAFLYAELERVTSGFEKARSLYLDAIDIAHEQKYTFLEGHLNECLGELLLQAGHCSKRVFFVEAARLYKKCRAEQKEISLIEKYPEYFEEEKTCYAHLEVESSSSHTLPNLDVNYLMKSSIAISAEIEQDALLKKIMNVVIESSGAQHGYLLIEEDGALFIRAESHVADKEVVKTFHIELEEAGGICKAIVRYVYRTGERMILDSAFQEGMFKDNPEVQQLQLRSVLCLPVIKQSKMIGILYLENRLSNAVFTSGKTQMTELLTSQAAISLENSRLVGDMKKAEEEVKKSLREKEALLKEVHHRVKNNLQIIYSMLNLQLAKIKDEQAIASFKESQNRVYSMALIHEKLYQSDSLAKIDLSEYIRSLTTNLFLSYGVTKRAIKPKILVENVTLGVDTVVPCALIINELVSNSLKHAFPKLSGPAGETGEICVDLRHGAGNKFILSVSDNGVGLPEDFEILNCESLGLKLVSALVKQLKGAMHINKSNRTEFVIKFKALK</sequence>
<keyword evidence="3" id="KW-0418">Kinase</keyword>
<dbReference type="GO" id="GO:0005524">
    <property type="term" value="F:ATP binding"/>
    <property type="evidence" value="ECO:0007669"/>
    <property type="project" value="InterPro"/>
</dbReference>
<dbReference type="InterPro" id="IPR011495">
    <property type="entry name" value="Sig_transdc_His_kin_sub2_dim/P"/>
</dbReference>
<feature type="coiled-coil region" evidence="1">
    <location>
        <begin position="1459"/>
        <end position="1486"/>
    </location>
</feature>
<dbReference type="InterPro" id="IPR027417">
    <property type="entry name" value="P-loop_NTPase"/>
</dbReference>
<dbReference type="InterPro" id="IPR029016">
    <property type="entry name" value="GAF-like_dom_sf"/>
</dbReference>
<dbReference type="Gene3D" id="1.10.510.10">
    <property type="entry name" value="Transferase(Phosphotransferase) domain 1"/>
    <property type="match status" value="1"/>
</dbReference>
<dbReference type="GO" id="GO:0004674">
    <property type="term" value="F:protein serine/threonine kinase activity"/>
    <property type="evidence" value="ECO:0007669"/>
    <property type="project" value="UniProtKB-EC"/>
</dbReference>
<dbReference type="Proteomes" id="UP000298324">
    <property type="component" value="Unassembled WGS sequence"/>
</dbReference>
<name>A0A4Y7R8E3_9FIRM</name>
<dbReference type="EC" id="2.7.11.1" evidence="3"/>
<evidence type="ECO:0000313" key="3">
    <source>
        <dbReference type="EMBL" id="TEB04989.1"/>
    </source>
</evidence>
<dbReference type="InterPro" id="IPR003018">
    <property type="entry name" value="GAF"/>
</dbReference>
<dbReference type="InterPro" id="IPR011009">
    <property type="entry name" value="Kinase-like_dom_sf"/>
</dbReference>
<evidence type="ECO:0000259" key="2">
    <source>
        <dbReference type="PROSITE" id="PS50011"/>
    </source>
</evidence>
<dbReference type="Pfam" id="PF13191">
    <property type="entry name" value="AAA_16"/>
    <property type="match status" value="1"/>
</dbReference>
<dbReference type="SUPFAM" id="SSF56112">
    <property type="entry name" value="Protein kinase-like (PK-like)"/>
    <property type="match status" value="1"/>
</dbReference>
<protein>
    <submittedName>
        <fullName evidence="3">Serine/threonine-protein kinase PrkC</fullName>
        <ecNumber evidence="3">2.7.11.1</ecNumber>
    </submittedName>
</protein>
<dbReference type="Pfam" id="PF13185">
    <property type="entry name" value="GAF_2"/>
    <property type="match status" value="1"/>
</dbReference>
<dbReference type="InterPro" id="IPR041664">
    <property type="entry name" value="AAA_16"/>
</dbReference>
<dbReference type="PANTHER" id="PTHR43642">
    <property type="entry name" value="HYBRID SIGNAL TRANSDUCTION HISTIDINE KINASE G"/>
    <property type="match status" value="1"/>
</dbReference>
<dbReference type="InterPro" id="IPR003594">
    <property type="entry name" value="HATPase_dom"/>
</dbReference>
<dbReference type="Gene3D" id="3.30.450.40">
    <property type="match status" value="1"/>
</dbReference>
<dbReference type="PANTHER" id="PTHR43642:SF1">
    <property type="entry name" value="HYBRID SIGNAL TRANSDUCTION HISTIDINE KINASE G"/>
    <property type="match status" value="1"/>
</dbReference>
<dbReference type="Gene3D" id="3.30.200.20">
    <property type="entry name" value="Phosphorylase Kinase, domain 1"/>
    <property type="match status" value="1"/>
</dbReference>